<evidence type="ECO:0000313" key="3">
    <source>
        <dbReference type="EMBL" id="GEU62999.1"/>
    </source>
</evidence>
<gene>
    <name evidence="3" type="ORF">Tci_034977</name>
</gene>
<keyword evidence="1" id="KW-0175">Coiled coil</keyword>
<feature type="region of interest" description="Disordered" evidence="2">
    <location>
        <begin position="123"/>
        <end position="171"/>
    </location>
</feature>
<evidence type="ECO:0000256" key="2">
    <source>
        <dbReference type="SAM" id="MobiDB-lite"/>
    </source>
</evidence>
<dbReference type="AlphaFoldDB" id="A0A6L2LPG3"/>
<sequence length="416" mass="47572">MTTLKFTDTHNVVAFLSKLTKSDGFEQIVDFLNAHPIRYALIINPIIYISCIEQFWSTAMAKTINGEVQIHARVDGKEIVIIESSVRRDLQLTDKEDEVIHKELGDRLMRAATTVFSIELEQDSGNITKTQSKETPNESSSQGTKSGGGPRIKSSDNEENLGEDASKHERRIDAINVDDEITLVNDADNEMFDVDDLVGEEVFVAEQEVVSTAATTETITTEEITLAQALKALKTSKPKVKGVIFHEPADLKLQVEFDEEERLARERAEKEQEANIALIETWDDIQAKIDADHHLAERLQAQEQEEFAFRRVNTFKDFRIELVKEKEKRARKELIQENEEEVAIDAIPLAVKSPRIVDWKIPKEKRKSMQIYMLVEKKYHLTPPTLSMMSKKKLQIDYESEMAYQLCKLIKKPLKK</sequence>
<proteinExistence type="predicted"/>
<accession>A0A6L2LPG3</accession>
<comment type="caution">
    <text evidence="3">The sequence shown here is derived from an EMBL/GenBank/DDBJ whole genome shotgun (WGS) entry which is preliminary data.</text>
</comment>
<evidence type="ECO:0000256" key="1">
    <source>
        <dbReference type="SAM" id="Coils"/>
    </source>
</evidence>
<organism evidence="3">
    <name type="scientific">Tanacetum cinerariifolium</name>
    <name type="common">Dalmatian daisy</name>
    <name type="synonym">Chrysanthemum cinerariifolium</name>
    <dbReference type="NCBI Taxonomy" id="118510"/>
    <lineage>
        <taxon>Eukaryota</taxon>
        <taxon>Viridiplantae</taxon>
        <taxon>Streptophyta</taxon>
        <taxon>Embryophyta</taxon>
        <taxon>Tracheophyta</taxon>
        <taxon>Spermatophyta</taxon>
        <taxon>Magnoliopsida</taxon>
        <taxon>eudicotyledons</taxon>
        <taxon>Gunneridae</taxon>
        <taxon>Pentapetalae</taxon>
        <taxon>asterids</taxon>
        <taxon>campanulids</taxon>
        <taxon>Asterales</taxon>
        <taxon>Asteraceae</taxon>
        <taxon>Asteroideae</taxon>
        <taxon>Anthemideae</taxon>
        <taxon>Anthemidinae</taxon>
        <taxon>Tanacetum</taxon>
    </lineage>
</organism>
<feature type="coiled-coil region" evidence="1">
    <location>
        <begin position="253"/>
        <end position="280"/>
    </location>
</feature>
<protein>
    <recommendedName>
        <fullName evidence="4">Xylulose kinase-1</fullName>
    </recommendedName>
</protein>
<dbReference type="EMBL" id="BKCJ010004772">
    <property type="protein sequence ID" value="GEU62999.1"/>
    <property type="molecule type" value="Genomic_DNA"/>
</dbReference>
<evidence type="ECO:0008006" key="4">
    <source>
        <dbReference type="Google" id="ProtNLM"/>
    </source>
</evidence>
<reference evidence="3" key="1">
    <citation type="journal article" date="2019" name="Sci. Rep.">
        <title>Draft genome of Tanacetum cinerariifolium, the natural source of mosquito coil.</title>
        <authorList>
            <person name="Yamashiro T."/>
            <person name="Shiraishi A."/>
            <person name="Satake H."/>
            <person name="Nakayama K."/>
        </authorList>
    </citation>
    <scope>NUCLEOTIDE SEQUENCE</scope>
</reference>
<name>A0A6L2LPG3_TANCI</name>